<dbReference type="EMBL" id="KN818462">
    <property type="protein sequence ID" value="KIL55896.1"/>
    <property type="molecule type" value="Genomic_DNA"/>
</dbReference>
<dbReference type="InParanoid" id="A0A0C2WGX0"/>
<accession>A0A0C2WGX0</accession>
<proteinExistence type="predicted"/>
<name>A0A0C2WGX0_AMAMK</name>
<dbReference type="AlphaFoldDB" id="A0A0C2WGX0"/>
<protein>
    <submittedName>
        <fullName evidence="1">Uncharacterized protein</fullName>
    </submittedName>
</protein>
<keyword evidence="2" id="KW-1185">Reference proteome</keyword>
<organism evidence="1 2">
    <name type="scientific">Amanita muscaria (strain Koide BX008)</name>
    <dbReference type="NCBI Taxonomy" id="946122"/>
    <lineage>
        <taxon>Eukaryota</taxon>
        <taxon>Fungi</taxon>
        <taxon>Dikarya</taxon>
        <taxon>Basidiomycota</taxon>
        <taxon>Agaricomycotina</taxon>
        <taxon>Agaricomycetes</taxon>
        <taxon>Agaricomycetidae</taxon>
        <taxon>Agaricales</taxon>
        <taxon>Pluteineae</taxon>
        <taxon>Amanitaceae</taxon>
        <taxon>Amanita</taxon>
    </lineage>
</organism>
<sequence length="62" mass="6800">MPSSPSQSGSTFHSRCKPFIPHGLPSRSVWWTCCGAGDQTQAMFSFKWLVSFGLSKDSDTSN</sequence>
<reference evidence="1 2" key="1">
    <citation type="submission" date="2014-04" db="EMBL/GenBank/DDBJ databases">
        <title>Evolutionary Origins and Diversification of the Mycorrhizal Mutualists.</title>
        <authorList>
            <consortium name="DOE Joint Genome Institute"/>
            <consortium name="Mycorrhizal Genomics Consortium"/>
            <person name="Kohler A."/>
            <person name="Kuo A."/>
            <person name="Nagy L.G."/>
            <person name="Floudas D."/>
            <person name="Copeland A."/>
            <person name="Barry K.W."/>
            <person name="Cichocki N."/>
            <person name="Veneault-Fourrey C."/>
            <person name="LaButti K."/>
            <person name="Lindquist E.A."/>
            <person name="Lipzen A."/>
            <person name="Lundell T."/>
            <person name="Morin E."/>
            <person name="Murat C."/>
            <person name="Riley R."/>
            <person name="Ohm R."/>
            <person name="Sun H."/>
            <person name="Tunlid A."/>
            <person name="Henrissat B."/>
            <person name="Grigoriev I.V."/>
            <person name="Hibbett D.S."/>
            <person name="Martin F."/>
        </authorList>
    </citation>
    <scope>NUCLEOTIDE SEQUENCE [LARGE SCALE GENOMIC DNA]</scope>
    <source>
        <strain evidence="1 2">Koide BX008</strain>
    </source>
</reference>
<evidence type="ECO:0000313" key="1">
    <source>
        <dbReference type="EMBL" id="KIL55896.1"/>
    </source>
</evidence>
<evidence type="ECO:0000313" key="2">
    <source>
        <dbReference type="Proteomes" id="UP000054549"/>
    </source>
</evidence>
<dbReference type="Proteomes" id="UP000054549">
    <property type="component" value="Unassembled WGS sequence"/>
</dbReference>
<gene>
    <name evidence="1" type="ORF">M378DRAFT_173201</name>
</gene>
<dbReference type="HOGENOM" id="CLU_2903716_0_0_1"/>